<evidence type="ECO:0000313" key="3">
    <source>
        <dbReference type="Proteomes" id="UP001328733"/>
    </source>
</evidence>
<gene>
    <name evidence="2" type="ORF">V0288_14950</name>
</gene>
<proteinExistence type="predicted"/>
<evidence type="ECO:0000313" key="2">
    <source>
        <dbReference type="EMBL" id="MEG3438427.1"/>
    </source>
</evidence>
<dbReference type="Proteomes" id="UP001328733">
    <property type="component" value="Unassembled WGS sequence"/>
</dbReference>
<sequence length="384" mass="43611">MTRPAYHSVLPETTHDELARQHFVQSLATYLDRTMSPHLKRIYETEIKPDFEGEYNRSPRDRHEVRPLMEGNPYYHWFSAVKRTAQEMLWESVGSSVDRQWPDLSAKISSESPKLGSLTLSPDLHIPLYHTAIDIHCMPGGYGGQSEDVRGAAVYDRGTYVYGRGWLGEWNDDLGETAIHGYLKANYPDFTPSKILDLGCAVGHSTLPYVSAYPDAEVYALDLSAAMLRYGHARAEALGKRVHFVQDNAENTRFPAGSFDLIVSHILLHEIPVFAIRNVLKECYRLLSPGGMMVHVEAPLFRHMDAYTAFLYDWQTANNNEPFWSAMRDLDLATEAREANFDRVTETFIPSYLHVLKRGNREGLGSRGTWLAIAAIKDENERES</sequence>
<keyword evidence="2" id="KW-0489">Methyltransferase</keyword>
<dbReference type="InterPro" id="IPR029063">
    <property type="entry name" value="SAM-dependent_MTases_sf"/>
</dbReference>
<feature type="domain" description="Methyltransferase" evidence="1">
    <location>
        <begin position="195"/>
        <end position="291"/>
    </location>
</feature>
<dbReference type="GO" id="GO:0032259">
    <property type="term" value="P:methylation"/>
    <property type="evidence" value="ECO:0007669"/>
    <property type="project" value="UniProtKB-KW"/>
</dbReference>
<dbReference type="PANTHER" id="PTHR43591">
    <property type="entry name" value="METHYLTRANSFERASE"/>
    <property type="match status" value="1"/>
</dbReference>
<protein>
    <submittedName>
        <fullName evidence="2">Methyltransferase domain-containing protein</fullName>
    </submittedName>
</protein>
<dbReference type="Gene3D" id="3.40.50.150">
    <property type="entry name" value="Vaccinia Virus protein VP39"/>
    <property type="match status" value="1"/>
</dbReference>
<reference evidence="2 3" key="1">
    <citation type="submission" date="2024-01" db="EMBL/GenBank/DDBJ databases">
        <title>Genomic insights into the taxonomy and metabolism of the cyanobacterium Pannus brasiliensis CCIBt3594.</title>
        <authorList>
            <person name="Machado M."/>
            <person name="Botero N.B."/>
            <person name="Andreote A.P.D."/>
            <person name="Feitosa A.M.T."/>
            <person name="Popin R."/>
            <person name="Sivonen K."/>
            <person name="Fiore M.F."/>
        </authorList>
    </citation>
    <scope>NUCLEOTIDE SEQUENCE [LARGE SCALE GENOMIC DNA]</scope>
    <source>
        <strain evidence="2 3">CCIBt3594</strain>
    </source>
</reference>
<evidence type="ECO:0000259" key="1">
    <source>
        <dbReference type="Pfam" id="PF13649"/>
    </source>
</evidence>
<keyword evidence="2" id="KW-0808">Transferase</keyword>
<dbReference type="PANTHER" id="PTHR43591:SF99">
    <property type="entry name" value="OS06G0646000 PROTEIN"/>
    <property type="match status" value="1"/>
</dbReference>
<dbReference type="GO" id="GO:0008168">
    <property type="term" value="F:methyltransferase activity"/>
    <property type="evidence" value="ECO:0007669"/>
    <property type="project" value="UniProtKB-KW"/>
</dbReference>
<accession>A0AAW9QW71</accession>
<name>A0AAW9QW71_9CHRO</name>
<dbReference type="AlphaFoldDB" id="A0AAW9QW71"/>
<dbReference type="Pfam" id="PF13649">
    <property type="entry name" value="Methyltransf_25"/>
    <property type="match status" value="1"/>
</dbReference>
<organism evidence="2 3">
    <name type="scientific">Pannus brasiliensis CCIBt3594</name>
    <dbReference type="NCBI Taxonomy" id="1427578"/>
    <lineage>
        <taxon>Bacteria</taxon>
        <taxon>Bacillati</taxon>
        <taxon>Cyanobacteriota</taxon>
        <taxon>Cyanophyceae</taxon>
        <taxon>Oscillatoriophycideae</taxon>
        <taxon>Chroococcales</taxon>
        <taxon>Microcystaceae</taxon>
        <taxon>Pannus</taxon>
    </lineage>
</organism>
<comment type="caution">
    <text evidence="2">The sequence shown here is derived from an EMBL/GenBank/DDBJ whole genome shotgun (WGS) entry which is preliminary data.</text>
</comment>
<dbReference type="EMBL" id="JBAFSM010000028">
    <property type="protein sequence ID" value="MEG3438427.1"/>
    <property type="molecule type" value="Genomic_DNA"/>
</dbReference>
<keyword evidence="3" id="KW-1185">Reference proteome</keyword>
<dbReference type="CDD" id="cd02440">
    <property type="entry name" value="AdoMet_MTases"/>
    <property type="match status" value="1"/>
</dbReference>
<dbReference type="SUPFAM" id="SSF53335">
    <property type="entry name" value="S-adenosyl-L-methionine-dependent methyltransferases"/>
    <property type="match status" value="1"/>
</dbReference>
<dbReference type="RefSeq" id="WP_332865908.1">
    <property type="nucleotide sequence ID" value="NZ_JBAFSM010000028.1"/>
</dbReference>
<dbReference type="InterPro" id="IPR041698">
    <property type="entry name" value="Methyltransf_25"/>
</dbReference>